<feature type="coiled-coil region" evidence="1">
    <location>
        <begin position="311"/>
        <end position="384"/>
    </location>
</feature>
<comment type="caution">
    <text evidence="3">The sequence shown here is derived from an EMBL/GenBank/DDBJ whole genome shotgun (WGS) entry which is preliminary data.</text>
</comment>
<dbReference type="RefSeq" id="WP_343927541.1">
    <property type="nucleotide sequence ID" value="NZ_BAAAEN010000007.1"/>
</dbReference>
<dbReference type="Proteomes" id="UP001501706">
    <property type="component" value="Unassembled WGS sequence"/>
</dbReference>
<sequence length="571" mass="61016">MPYYTTGTVGPRATPLDLLPASAEAGRAAALDEALAGNPTAVGYDYVKLKYLNANPRLTREEAQQRVAEAGVKLDIPESSYTPEALDMLIERKRDEVRRQDILARAPGGFVQGGLRFGVGLAASIIDPLNVASAFIPVVGPARYAGMLERAGAGALARAGVRARVGAIEGFAGAAALEPLVYFGRTQLQDDYDMSDSLLNLAFGTVLGGGLHVAAGRVSDWARGVGREAVVRDIGVADIRPEAPPAAPPDIRPPPAASRSSLATPDPTAPFPRLADITPETARMLALDDLAPDLRAELLAEAGNRAAPLDVPQLRAEVTALRNDLGRLAQEPAFRAEARRLQQEEGLSRKQAEAQARRNLADRQQELEARITRAEGAIEQNRRASIAEQDLATINNGQIPERFAERVEMRAREIQRNAAIQRAFPARQVAALATPQVREDTLRTALAQANAGRVLDLEPVLRGGSREELLAVARRTASPESVATAEFATADQAAQRLRERPPTADMQAATRDLDAATAQYAAARQNLEQSGFSAERLQAMDDELKAFDEGIADAKSLAAATRAAALCGLRQ</sequence>
<evidence type="ECO:0000313" key="4">
    <source>
        <dbReference type="Proteomes" id="UP001501706"/>
    </source>
</evidence>
<gene>
    <name evidence="3" type="ORF">GCM10009097_22170</name>
</gene>
<feature type="compositionally biased region" description="Pro residues" evidence="2">
    <location>
        <begin position="242"/>
        <end position="256"/>
    </location>
</feature>
<evidence type="ECO:0000256" key="1">
    <source>
        <dbReference type="SAM" id="Coils"/>
    </source>
</evidence>
<protein>
    <submittedName>
        <fullName evidence="3">Uncharacterized protein</fullName>
    </submittedName>
</protein>
<organism evidence="3 4">
    <name type="scientific">Pigmentiphaga daeguensis</name>
    <dbReference type="NCBI Taxonomy" id="414049"/>
    <lineage>
        <taxon>Bacteria</taxon>
        <taxon>Pseudomonadati</taxon>
        <taxon>Pseudomonadota</taxon>
        <taxon>Betaproteobacteria</taxon>
        <taxon>Burkholderiales</taxon>
        <taxon>Alcaligenaceae</taxon>
        <taxon>Pigmentiphaga</taxon>
    </lineage>
</organism>
<proteinExistence type="predicted"/>
<feature type="region of interest" description="Disordered" evidence="2">
    <location>
        <begin position="240"/>
        <end position="275"/>
    </location>
</feature>
<dbReference type="EMBL" id="BAAAEN010000007">
    <property type="protein sequence ID" value="GAA0504771.1"/>
    <property type="molecule type" value="Genomic_DNA"/>
</dbReference>
<keyword evidence="1" id="KW-0175">Coiled coil</keyword>
<name>A0ABN1BSL5_9BURK</name>
<evidence type="ECO:0000256" key="2">
    <source>
        <dbReference type="SAM" id="MobiDB-lite"/>
    </source>
</evidence>
<accession>A0ABN1BSL5</accession>
<reference evidence="3 4" key="1">
    <citation type="journal article" date="2019" name="Int. J. Syst. Evol. Microbiol.">
        <title>The Global Catalogue of Microorganisms (GCM) 10K type strain sequencing project: providing services to taxonomists for standard genome sequencing and annotation.</title>
        <authorList>
            <consortium name="The Broad Institute Genomics Platform"/>
            <consortium name="The Broad Institute Genome Sequencing Center for Infectious Disease"/>
            <person name="Wu L."/>
            <person name="Ma J."/>
        </authorList>
    </citation>
    <scope>NUCLEOTIDE SEQUENCE [LARGE SCALE GENOMIC DNA]</scope>
    <source>
        <strain evidence="3 4">JCM 14330</strain>
    </source>
</reference>
<evidence type="ECO:0000313" key="3">
    <source>
        <dbReference type="EMBL" id="GAA0504771.1"/>
    </source>
</evidence>
<keyword evidence="4" id="KW-1185">Reference proteome</keyword>